<dbReference type="RefSeq" id="WP_090842250.1">
    <property type="nucleotide sequence ID" value="NZ_FNIL01000003.1"/>
</dbReference>
<evidence type="ECO:0000259" key="2">
    <source>
        <dbReference type="Pfam" id="PF04389"/>
    </source>
</evidence>
<proteinExistence type="predicted"/>
<keyword evidence="4" id="KW-1185">Reference proteome</keyword>
<dbReference type="AlphaFoldDB" id="A0A1H0E7B0"/>
<evidence type="ECO:0000313" key="4">
    <source>
        <dbReference type="Proteomes" id="UP000198778"/>
    </source>
</evidence>
<dbReference type="Proteomes" id="UP000198778">
    <property type="component" value="Unassembled WGS sequence"/>
</dbReference>
<keyword evidence="1" id="KW-0378">Hydrolase</keyword>
<dbReference type="InterPro" id="IPR001261">
    <property type="entry name" value="ArgE/DapE_CS"/>
</dbReference>
<evidence type="ECO:0000256" key="1">
    <source>
        <dbReference type="ARBA" id="ARBA00022801"/>
    </source>
</evidence>
<sequence length="462" mass="52288">MKNWSTLFVRHGFTVEEISHQSFNCAQEGKGNMSFLLETLDILEVSYQYDNDILIIHSKPAAEKDFIHAVDFRGRGVTGQVAFWKKTHQVKLKSLDTYICGVIRQLYRLGLCTDLSCDGNGRRSAIVSFRKKENEALAEKIFLAAGIREVQHHRLYLQLRINDRKELLEAAERMSAIQKDWLTQDAEYMKKMLFLTELETLLQINGESGNEAEIRSYVAAKLAPFVDHQTVDAKGNILAQKTFGSGRGPTILLNAHLDTVYSIVPGREIVKEGNIWFSSEGILGADDRAGVAVVLETARRLQKSRFNGKVKFIFTVEEEIGLQGSKKVDEFYLKDVDAAIVVDRRGTGDIVTSHGGHFQFCDELYGDFLRKTAMKHGLEGWQTVAGGSSDTKIWAEQGIQSVNLSAGYWNEHTEEEKLDTEACYGTVKLIERVFKEGQELQRALVQIRRGRRHLHNNRKQTS</sequence>
<dbReference type="InterPro" id="IPR051464">
    <property type="entry name" value="Peptidase_M42_aminopept"/>
</dbReference>
<accession>A0A1H0E7B0</accession>
<evidence type="ECO:0000313" key="3">
    <source>
        <dbReference type="EMBL" id="SDN78307.1"/>
    </source>
</evidence>
<dbReference type="Gene3D" id="3.40.630.10">
    <property type="entry name" value="Zn peptidases"/>
    <property type="match status" value="1"/>
</dbReference>
<dbReference type="Pfam" id="PF04389">
    <property type="entry name" value="Peptidase_M28"/>
    <property type="match status" value="1"/>
</dbReference>
<dbReference type="PANTHER" id="PTHR32481:SF0">
    <property type="entry name" value="AMINOPEPTIDASE YPDE-RELATED"/>
    <property type="match status" value="1"/>
</dbReference>
<feature type="domain" description="Peptidase M28" evidence="2">
    <location>
        <begin position="248"/>
        <end position="419"/>
    </location>
</feature>
<gene>
    <name evidence="3" type="ORF">SAMN04488053_103234</name>
</gene>
<dbReference type="InterPro" id="IPR007484">
    <property type="entry name" value="Peptidase_M28"/>
</dbReference>
<dbReference type="SUPFAM" id="SSF53187">
    <property type="entry name" value="Zn-dependent exopeptidases"/>
    <property type="match status" value="1"/>
</dbReference>
<name>A0A1H0E7B0_9BACI</name>
<dbReference type="PANTHER" id="PTHR32481">
    <property type="entry name" value="AMINOPEPTIDASE"/>
    <property type="match status" value="1"/>
</dbReference>
<dbReference type="OrthoDB" id="8441064at2"/>
<dbReference type="PROSITE" id="PS00758">
    <property type="entry name" value="ARGE_DAPE_CPG2_1"/>
    <property type="match status" value="1"/>
</dbReference>
<reference evidence="4" key="1">
    <citation type="submission" date="2016-10" db="EMBL/GenBank/DDBJ databases">
        <authorList>
            <person name="Varghese N."/>
            <person name="Submissions S."/>
        </authorList>
    </citation>
    <scope>NUCLEOTIDE SEQUENCE [LARGE SCALE GENOMIC DNA]</scope>
    <source>
        <strain evidence="4">CGMCC 1.10369</strain>
    </source>
</reference>
<protein>
    <submittedName>
        <fullName evidence="3">Peptidase family M28</fullName>
    </submittedName>
</protein>
<organism evidence="3 4">
    <name type="scientific">Alkalicoccus daliensis</name>
    <dbReference type="NCBI Taxonomy" id="745820"/>
    <lineage>
        <taxon>Bacteria</taxon>
        <taxon>Bacillati</taxon>
        <taxon>Bacillota</taxon>
        <taxon>Bacilli</taxon>
        <taxon>Bacillales</taxon>
        <taxon>Bacillaceae</taxon>
        <taxon>Alkalicoccus</taxon>
    </lineage>
</organism>
<dbReference type="EMBL" id="FNIL01000003">
    <property type="protein sequence ID" value="SDN78307.1"/>
    <property type="molecule type" value="Genomic_DNA"/>
</dbReference>